<dbReference type="Gene3D" id="3.40.190.10">
    <property type="entry name" value="Periplasmic binding protein-like II"/>
    <property type="match status" value="2"/>
</dbReference>
<comment type="subcellular location">
    <subcellularLocation>
        <location evidence="1">Periplasm</location>
    </subcellularLocation>
</comment>
<evidence type="ECO:0000313" key="6">
    <source>
        <dbReference type="Proteomes" id="UP000002754"/>
    </source>
</evidence>
<evidence type="ECO:0000313" key="5">
    <source>
        <dbReference type="EMBL" id="THG90497.1"/>
    </source>
</evidence>
<dbReference type="OrthoDB" id="9802202at2"/>
<gene>
    <name evidence="5" type="ORF">AJ85_10370</name>
    <name evidence="4" type="ORF">BALCAV_0202435</name>
</gene>
<dbReference type="EMBL" id="JALP01000142">
    <property type="protein sequence ID" value="THG90497.1"/>
    <property type="molecule type" value="Genomic_DNA"/>
</dbReference>
<dbReference type="GO" id="GO:0042597">
    <property type="term" value="C:periplasmic space"/>
    <property type="evidence" value="ECO:0007669"/>
    <property type="project" value="UniProtKB-SubCell"/>
</dbReference>
<organism evidence="4 6">
    <name type="scientific">Alkalihalobacillus alcalophilus ATCC 27647 = CGMCC 1.3604</name>
    <dbReference type="NCBI Taxonomy" id="1218173"/>
    <lineage>
        <taxon>Bacteria</taxon>
        <taxon>Bacillati</taxon>
        <taxon>Bacillota</taxon>
        <taxon>Bacilli</taxon>
        <taxon>Bacillales</taxon>
        <taxon>Bacillaceae</taxon>
        <taxon>Alkalihalobacillus</taxon>
    </lineage>
</organism>
<name>A0A094YZ28_ALKAL</name>
<dbReference type="eggNOG" id="COG0715">
    <property type="taxonomic scope" value="Bacteria"/>
</dbReference>
<dbReference type="Proteomes" id="UP000002754">
    <property type="component" value="Unassembled WGS sequence"/>
</dbReference>
<comment type="similarity">
    <text evidence="2">Belongs to the bacterial solute-binding protein SsuA/TauA family.</text>
</comment>
<dbReference type="STRING" id="1218173.BALCAV_0202435"/>
<proteinExistence type="inferred from homology"/>
<dbReference type="AlphaFoldDB" id="A0A094YZ28"/>
<dbReference type="RefSeq" id="WP_040323400.1">
    <property type="nucleotide sequence ID" value="NZ_ALPT02000005.1"/>
</dbReference>
<evidence type="ECO:0000256" key="1">
    <source>
        <dbReference type="ARBA" id="ARBA00004418"/>
    </source>
</evidence>
<reference evidence="5 7" key="2">
    <citation type="submission" date="2014-01" db="EMBL/GenBank/DDBJ databases">
        <title>Draft genome sequencing of Bacillus alcalophilus CGMCC 1.3604.</title>
        <authorList>
            <person name="Yang J."/>
            <person name="Diao L."/>
            <person name="Yang S."/>
        </authorList>
    </citation>
    <scope>NUCLEOTIDE SEQUENCE [LARGE SCALE GENOMIC DNA]</scope>
    <source>
        <strain evidence="5 7">CGMCC 1.3604</strain>
    </source>
</reference>
<accession>A0A094YZ28</accession>
<reference evidence="4 6" key="1">
    <citation type="journal article" date="2014" name="Genome Announc.">
        <title>Draft Genome Sequence of Bacillus alcalophilus AV1934, a Classic Alkaliphile Isolated from Human Feces in 1934.</title>
        <authorList>
            <person name="Attie O."/>
            <person name="Jayaprakash A."/>
            <person name="Shah H."/>
            <person name="Paulsen I.T."/>
            <person name="Morino M."/>
            <person name="Takahashi Y."/>
            <person name="Narumi I."/>
            <person name="Sachidanandam R."/>
            <person name="Satoh K."/>
            <person name="Ito M."/>
            <person name="Krulwich T.A."/>
        </authorList>
    </citation>
    <scope>NUCLEOTIDE SEQUENCE [LARGE SCALE GENOMIC DNA]</scope>
    <source>
        <strain evidence="4 6">AV1934</strain>
    </source>
</reference>
<evidence type="ECO:0000256" key="2">
    <source>
        <dbReference type="ARBA" id="ARBA00010742"/>
    </source>
</evidence>
<evidence type="ECO:0000313" key="4">
    <source>
        <dbReference type="EMBL" id="KGA98782.1"/>
    </source>
</evidence>
<comment type="caution">
    <text evidence="4">The sequence shown here is derived from an EMBL/GenBank/DDBJ whole genome shotgun (WGS) entry which is preliminary data.</text>
</comment>
<evidence type="ECO:0008006" key="8">
    <source>
        <dbReference type="Google" id="ProtNLM"/>
    </source>
</evidence>
<keyword evidence="6" id="KW-1185">Reference proteome</keyword>
<dbReference type="Proteomes" id="UP000297014">
    <property type="component" value="Unassembled WGS sequence"/>
</dbReference>
<dbReference type="EMBL" id="ALPT02000005">
    <property type="protein sequence ID" value="KGA98782.1"/>
    <property type="molecule type" value="Genomic_DNA"/>
</dbReference>
<evidence type="ECO:0000256" key="3">
    <source>
        <dbReference type="ARBA" id="ARBA00022729"/>
    </source>
</evidence>
<dbReference type="PANTHER" id="PTHR30024:SF47">
    <property type="entry name" value="TAURINE-BINDING PERIPLASMIC PROTEIN"/>
    <property type="match status" value="1"/>
</dbReference>
<keyword evidence="3" id="KW-0732">Signal</keyword>
<dbReference type="SUPFAM" id="SSF53850">
    <property type="entry name" value="Periplasmic binding protein-like II"/>
    <property type="match status" value="1"/>
</dbReference>
<dbReference type="Pfam" id="PF13379">
    <property type="entry name" value="NMT1_2"/>
    <property type="match status" value="1"/>
</dbReference>
<protein>
    <recommendedName>
        <fullName evidence="8">SsuA/THI5-like domain-containing protein</fullName>
    </recommendedName>
</protein>
<dbReference type="PANTHER" id="PTHR30024">
    <property type="entry name" value="ALIPHATIC SULFONATES-BINDING PROTEIN-RELATED"/>
    <property type="match status" value="1"/>
</dbReference>
<sequence>MVFLKRMTSIILLISLILLPVACSNSNAELQKIRLAEVTRSIFYAPLYAAISEGFFEEEGIDLELTTTWGGDTTMTTLLSDGADVALVGAETSIYVYAQGANDPAVNFAALTQTDGTFLVSREKMDSFEWEDLRDTTFLGQRVGGMPQMVGEHVLKKHGINPHQDLELIQSIDFGNIPSAFASGTGDFVQLFEPQATQFENEGIGYIVASFGEESALVPYTGFMSKESFIKENTETLEAFTRALYKGQQWVEEQSSDVIAESIATFFEDADVELIAQVVDRYQSQGSYATDPLLTEEAWIQLQVIMDAAGELPKEVDFRELVNTSIAESVLD</sequence>
<evidence type="ECO:0000313" key="7">
    <source>
        <dbReference type="Proteomes" id="UP000297014"/>
    </source>
</evidence>